<protein>
    <recommendedName>
        <fullName evidence="3">Bypass of forespore C C-terminal domain-containing protein</fullName>
    </recommendedName>
</protein>
<evidence type="ECO:0000313" key="4">
    <source>
        <dbReference type="EMBL" id="NBI06945.1"/>
    </source>
</evidence>
<dbReference type="Proteomes" id="UP000467132">
    <property type="component" value="Unassembled WGS sequence"/>
</dbReference>
<organism evidence="4 5">
    <name type="scientific">Senegalia massiliensis</name>
    <dbReference type="NCBI Taxonomy" id="1720316"/>
    <lineage>
        <taxon>Bacteria</taxon>
        <taxon>Bacillati</taxon>
        <taxon>Bacillota</taxon>
        <taxon>Clostridia</taxon>
        <taxon>Eubacteriales</taxon>
        <taxon>Clostridiaceae</taxon>
        <taxon>Senegalia</taxon>
    </lineage>
</organism>
<dbReference type="EMBL" id="QXXA01000009">
    <property type="protein sequence ID" value="NBI06945.1"/>
    <property type="molecule type" value="Genomic_DNA"/>
</dbReference>
<dbReference type="OrthoDB" id="2082016at2"/>
<evidence type="ECO:0000256" key="2">
    <source>
        <dbReference type="SAM" id="Phobius"/>
    </source>
</evidence>
<dbReference type="Pfam" id="PF08955">
    <property type="entry name" value="BofC_C"/>
    <property type="match status" value="1"/>
</dbReference>
<keyword evidence="5" id="KW-1185">Reference proteome</keyword>
<keyword evidence="1" id="KW-0175">Coiled coil</keyword>
<keyword evidence="2" id="KW-0472">Membrane</keyword>
<feature type="transmembrane region" description="Helical" evidence="2">
    <location>
        <begin position="7"/>
        <end position="26"/>
    </location>
</feature>
<sequence length="194" mass="23152">MKNSYKMFYLFLGLTLAVVLLIFTFLDNRLENKNKDENIAKNQNINKELTQEINVENQEKINKDTIIEYENYYTECEHVVRSFELDKKKYIDMDRDEFKNNFKTEFSTKIIRFDSERVIVRIDKKFLCPNHYVVGEYEGYVSIYKINDKGEKVVFKKLDQSIEFLSDFDKDKLKKGIIVDSIDDIGEIIENFIS</sequence>
<accession>A0A845QWR2</accession>
<evidence type="ECO:0000256" key="1">
    <source>
        <dbReference type="SAM" id="Coils"/>
    </source>
</evidence>
<dbReference type="InterPro" id="IPR015050">
    <property type="entry name" value="BofC_C"/>
</dbReference>
<proteinExistence type="predicted"/>
<feature type="coiled-coil region" evidence="1">
    <location>
        <begin position="32"/>
        <end position="59"/>
    </location>
</feature>
<gene>
    <name evidence="4" type="ORF">D3Z33_08775</name>
</gene>
<feature type="domain" description="Bypass of forespore C C-terminal" evidence="3">
    <location>
        <begin position="137"/>
        <end position="192"/>
    </location>
</feature>
<evidence type="ECO:0000259" key="3">
    <source>
        <dbReference type="Pfam" id="PF08955"/>
    </source>
</evidence>
<comment type="caution">
    <text evidence="4">The sequence shown here is derived from an EMBL/GenBank/DDBJ whole genome shotgun (WGS) entry which is preliminary data.</text>
</comment>
<dbReference type="RefSeq" id="WP_160197416.1">
    <property type="nucleotide sequence ID" value="NZ_QXXA01000009.1"/>
</dbReference>
<evidence type="ECO:0000313" key="5">
    <source>
        <dbReference type="Proteomes" id="UP000467132"/>
    </source>
</evidence>
<name>A0A845QWR2_9CLOT</name>
<reference evidence="4 5" key="1">
    <citation type="submission" date="2018-08" db="EMBL/GenBank/DDBJ databases">
        <title>Murine metabolic-syndrome-specific gut microbial biobank.</title>
        <authorList>
            <person name="Liu C."/>
        </authorList>
    </citation>
    <scope>NUCLEOTIDE SEQUENCE [LARGE SCALE GENOMIC DNA]</scope>
    <source>
        <strain evidence="4 5">583</strain>
    </source>
</reference>
<dbReference type="AlphaFoldDB" id="A0A845QWR2"/>
<keyword evidence="2" id="KW-0812">Transmembrane</keyword>
<keyword evidence="2" id="KW-1133">Transmembrane helix</keyword>